<dbReference type="AlphaFoldDB" id="A0A1X0ZNH1"/>
<evidence type="ECO:0000313" key="1">
    <source>
        <dbReference type="EMBL" id="ORL59868.1"/>
    </source>
</evidence>
<evidence type="ECO:0000313" key="2">
    <source>
        <dbReference type="EMBL" id="QOD01279.1"/>
    </source>
</evidence>
<keyword evidence="2" id="KW-0614">Plasmid</keyword>
<dbReference type="Proteomes" id="UP000193675">
    <property type="component" value="Unassembled WGS sequence"/>
</dbReference>
<gene>
    <name evidence="1" type="ORF">B7H17_23730</name>
    <name evidence="2" type="ORF">ID616_32315</name>
</gene>
<reference evidence="2 4" key="2">
    <citation type="submission" date="2020-09" db="EMBL/GenBank/DDBJ databases">
        <title>Co-existence of a novel multidrug-resistance efflux pump with carbapenem resistance gene blaVIM-2 in one megaplasmid in Pseudomonas putida.</title>
        <authorList>
            <person name="Peng K."/>
            <person name="Li R."/>
        </authorList>
    </citation>
    <scope>NUCLEOTIDE SEQUENCE [LARGE SCALE GENOMIC DNA]</scope>
    <source>
        <strain evidence="2 4">ZXPA-20</strain>
        <plasmid evidence="2 4">pZXPA-20-602k</plasmid>
    </source>
</reference>
<sequence length="144" mass="15635">MNTKNFRGDVVLFVALANDLITPWEAGRLAALQQGALSDNPFKSDTRDHDEWARGFDQGVKDGSLAAEAEVDGSVETPYPLMDAKCLPAPSFWAQVNRLQQSSGLQSCMLASRVGMSEEQLKAGMVSHHFWDADGIPLGIRVAS</sequence>
<dbReference type="OrthoDB" id="6923685at2"/>
<dbReference type="Proteomes" id="UP000516786">
    <property type="component" value="Plasmid pZXPA-20-602k"/>
</dbReference>
<proteinExistence type="predicted"/>
<evidence type="ECO:0000313" key="3">
    <source>
        <dbReference type="Proteomes" id="UP000193675"/>
    </source>
</evidence>
<dbReference type="EMBL" id="CP061724">
    <property type="protein sequence ID" value="QOD01279.1"/>
    <property type="molecule type" value="Genomic_DNA"/>
</dbReference>
<name>A0A1X0ZNH1_PSEPU</name>
<reference evidence="1 3" key="1">
    <citation type="submission" date="2017-04" db="EMBL/GenBank/DDBJ databases">
        <title>Presence of VIM-2 positive Pseudomonas species in chickens and their surrounding environment.</title>
        <authorList>
            <person name="Zhang R."/>
        </authorList>
    </citation>
    <scope>NUCLEOTIDE SEQUENCE [LARGE SCALE GENOMIC DNA]</scope>
    <source>
        <strain evidence="1 3">DZ-C18</strain>
    </source>
</reference>
<geneLocation type="plasmid" evidence="2 4">
    <name>pZXPA-20-602k</name>
</geneLocation>
<evidence type="ECO:0000313" key="4">
    <source>
        <dbReference type="Proteomes" id="UP000516786"/>
    </source>
</evidence>
<accession>A0A1X0ZNH1</accession>
<dbReference type="EMBL" id="NBWC01000044">
    <property type="protein sequence ID" value="ORL59868.1"/>
    <property type="molecule type" value="Genomic_DNA"/>
</dbReference>
<organism evidence="1 3">
    <name type="scientific">Pseudomonas putida</name>
    <name type="common">Arthrobacter siderocapsulatus</name>
    <dbReference type="NCBI Taxonomy" id="303"/>
    <lineage>
        <taxon>Bacteria</taxon>
        <taxon>Pseudomonadati</taxon>
        <taxon>Pseudomonadota</taxon>
        <taxon>Gammaproteobacteria</taxon>
        <taxon>Pseudomonadales</taxon>
        <taxon>Pseudomonadaceae</taxon>
        <taxon>Pseudomonas</taxon>
    </lineage>
</organism>
<dbReference type="RefSeq" id="WP_084851234.1">
    <property type="nucleotide sequence ID" value="NZ_CP061724.1"/>
</dbReference>
<protein>
    <submittedName>
        <fullName evidence="1">Uncharacterized protein</fullName>
    </submittedName>
</protein>